<organism evidence="1 2">
    <name type="scientific">Gossypium arboreum</name>
    <name type="common">Tree cotton</name>
    <name type="synonym">Gossypium nanking</name>
    <dbReference type="NCBI Taxonomy" id="29729"/>
    <lineage>
        <taxon>Eukaryota</taxon>
        <taxon>Viridiplantae</taxon>
        <taxon>Streptophyta</taxon>
        <taxon>Embryophyta</taxon>
        <taxon>Tracheophyta</taxon>
        <taxon>Spermatophyta</taxon>
        <taxon>Magnoliopsida</taxon>
        <taxon>eudicotyledons</taxon>
        <taxon>Gunneridae</taxon>
        <taxon>Pentapetalae</taxon>
        <taxon>rosids</taxon>
        <taxon>malvids</taxon>
        <taxon>Malvales</taxon>
        <taxon>Malvaceae</taxon>
        <taxon>Malvoideae</taxon>
        <taxon>Gossypium</taxon>
    </lineage>
</organism>
<proteinExistence type="predicted"/>
<dbReference type="AlphaFoldDB" id="A0A0B0P2G7"/>
<protein>
    <submittedName>
        <fullName evidence="1">Uncharacterized protein</fullName>
    </submittedName>
</protein>
<keyword evidence="2" id="KW-1185">Reference proteome</keyword>
<sequence length="67" mass="7763">MRQNQISQIFLRNTLTIPLLLNSSSDPRFTHPRNIHQPLRKSLTISKLSINFPGLSLWTPQQSSVFF</sequence>
<dbReference type="EMBL" id="KN412188">
    <property type="protein sequence ID" value="KHG19102.1"/>
    <property type="molecule type" value="Genomic_DNA"/>
</dbReference>
<evidence type="ECO:0000313" key="1">
    <source>
        <dbReference type="EMBL" id="KHG19102.1"/>
    </source>
</evidence>
<evidence type="ECO:0000313" key="2">
    <source>
        <dbReference type="Proteomes" id="UP000032142"/>
    </source>
</evidence>
<gene>
    <name evidence="1" type="ORF">F383_24564</name>
</gene>
<accession>A0A0B0P2G7</accession>
<dbReference type="Proteomes" id="UP000032142">
    <property type="component" value="Unassembled WGS sequence"/>
</dbReference>
<name>A0A0B0P2G7_GOSAR</name>
<reference evidence="2" key="1">
    <citation type="submission" date="2014-09" db="EMBL/GenBank/DDBJ databases">
        <authorList>
            <person name="Mudge J."/>
            <person name="Ramaraj T."/>
            <person name="Lindquist I.E."/>
            <person name="Bharti A.K."/>
            <person name="Sundararajan A."/>
            <person name="Cameron C.T."/>
            <person name="Woodward J.E."/>
            <person name="May G.D."/>
            <person name="Brubaker C."/>
            <person name="Broadhvest J."/>
            <person name="Wilkins T.A."/>
        </authorList>
    </citation>
    <scope>NUCLEOTIDE SEQUENCE</scope>
    <source>
        <strain evidence="2">cv. AKA8401</strain>
    </source>
</reference>